<dbReference type="AlphaFoldDB" id="A0A9W6Y194"/>
<accession>A0A9W6Y194</accession>
<protein>
    <submittedName>
        <fullName evidence="1">Unnamed protein product</fullName>
    </submittedName>
</protein>
<gene>
    <name evidence="1" type="ORF">Pfra01_001990300</name>
</gene>
<evidence type="ECO:0000313" key="1">
    <source>
        <dbReference type="EMBL" id="GMF50085.1"/>
    </source>
</evidence>
<keyword evidence="2" id="KW-1185">Reference proteome</keyword>
<comment type="caution">
    <text evidence="1">The sequence shown here is derived from an EMBL/GenBank/DDBJ whole genome shotgun (WGS) entry which is preliminary data.</text>
</comment>
<dbReference type="OrthoDB" id="120604at2759"/>
<organism evidence="1 2">
    <name type="scientific">Phytophthora fragariaefolia</name>
    <dbReference type="NCBI Taxonomy" id="1490495"/>
    <lineage>
        <taxon>Eukaryota</taxon>
        <taxon>Sar</taxon>
        <taxon>Stramenopiles</taxon>
        <taxon>Oomycota</taxon>
        <taxon>Peronosporomycetes</taxon>
        <taxon>Peronosporales</taxon>
        <taxon>Peronosporaceae</taxon>
        <taxon>Phytophthora</taxon>
    </lineage>
</organism>
<reference evidence="1" key="1">
    <citation type="submission" date="2023-04" db="EMBL/GenBank/DDBJ databases">
        <title>Phytophthora fragariaefolia NBRC 109709.</title>
        <authorList>
            <person name="Ichikawa N."/>
            <person name="Sato H."/>
            <person name="Tonouchi N."/>
        </authorList>
    </citation>
    <scope>NUCLEOTIDE SEQUENCE</scope>
    <source>
        <strain evidence="1">NBRC 109709</strain>
    </source>
</reference>
<dbReference type="Proteomes" id="UP001165121">
    <property type="component" value="Unassembled WGS sequence"/>
</dbReference>
<proteinExistence type="predicted"/>
<evidence type="ECO:0000313" key="2">
    <source>
        <dbReference type="Proteomes" id="UP001165121"/>
    </source>
</evidence>
<dbReference type="EMBL" id="BSXT01002648">
    <property type="protein sequence ID" value="GMF50085.1"/>
    <property type="molecule type" value="Genomic_DNA"/>
</dbReference>
<name>A0A9W6Y194_9STRA</name>
<sequence length="167" mass="18703">MPRFRQSQHSISDSAKEDIAENAAAARSLQICMRHREFPTATYDELSEWACIHFNLFKKPSKQVFTRVLKGKDHLRTLSADCLSRKKSRPPFQLDLDQSIVEFVIECANIQLSLTGRMTIAQAKKLRAGSAFLRQLNHGLVTPGFAIYKLGMVSVGSVPMGGLVRLI</sequence>